<name>A0A225VCN5_9STRA</name>
<dbReference type="Proteomes" id="UP000198211">
    <property type="component" value="Unassembled WGS sequence"/>
</dbReference>
<dbReference type="EMBL" id="NBNE01005619">
    <property type="protein sequence ID" value="OWZ03271.1"/>
    <property type="molecule type" value="Genomic_DNA"/>
</dbReference>
<organism evidence="1 2">
    <name type="scientific">Phytophthora megakarya</name>
    <dbReference type="NCBI Taxonomy" id="4795"/>
    <lineage>
        <taxon>Eukaryota</taxon>
        <taxon>Sar</taxon>
        <taxon>Stramenopiles</taxon>
        <taxon>Oomycota</taxon>
        <taxon>Peronosporomycetes</taxon>
        <taxon>Peronosporales</taxon>
        <taxon>Peronosporaceae</taxon>
        <taxon>Phytophthora</taxon>
    </lineage>
</organism>
<dbReference type="SUPFAM" id="SSF54001">
    <property type="entry name" value="Cysteine proteinases"/>
    <property type="match status" value="1"/>
</dbReference>
<dbReference type="AlphaFoldDB" id="A0A225VCN5"/>
<gene>
    <name evidence="1" type="ORF">PHMEG_00025031</name>
</gene>
<dbReference type="OrthoDB" id="127315at2759"/>
<evidence type="ECO:0000313" key="1">
    <source>
        <dbReference type="EMBL" id="OWZ03271.1"/>
    </source>
</evidence>
<dbReference type="InterPro" id="IPR038765">
    <property type="entry name" value="Papain-like_cys_pep_sf"/>
</dbReference>
<comment type="caution">
    <text evidence="1">The sequence shown here is derived from an EMBL/GenBank/DDBJ whole genome shotgun (WGS) entry which is preliminary data.</text>
</comment>
<evidence type="ECO:0000313" key="2">
    <source>
        <dbReference type="Proteomes" id="UP000198211"/>
    </source>
</evidence>
<keyword evidence="2" id="KW-1185">Reference proteome</keyword>
<dbReference type="Gene3D" id="3.40.395.10">
    <property type="entry name" value="Adenoviral Proteinase, Chain A"/>
    <property type="match status" value="1"/>
</dbReference>
<protein>
    <recommendedName>
        <fullName evidence="3">Ubiquitin-like protease family profile domain-containing protein</fullName>
    </recommendedName>
</protein>
<reference evidence="2" key="1">
    <citation type="submission" date="2017-03" db="EMBL/GenBank/DDBJ databases">
        <title>Phytopthora megakarya and P. palmivora, two closely related causual agents of cacao black pod achieved similar genome size and gene model numbers by different mechanisms.</title>
        <authorList>
            <person name="Ali S."/>
            <person name="Shao J."/>
            <person name="Larry D.J."/>
            <person name="Kronmiller B."/>
            <person name="Shen D."/>
            <person name="Strem M.D."/>
            <person name="Melnick R.L."/>
            <person name="Guiltinan M.J."/>
            <person name="Tyler B.M."/>
            <person name="Meinhardt L.W."/>
            <person name="Bailey B.A."/>
        </authorList>
    </citation>
    <scope>NUCLEOTIDE SEQUENCE [LARGE SCALE GENOMIC DNA]</scope>
    <source>
        <strain evidence="2">zdho120</strain>
    </source>
</reference>
<evidence type="ECO:0008006" key="3">
    <source>
        <dbReference type="Google" id="ProtNLM"/>
    </source>
</evidence>
<proteinExistence type="predicted"/>
<sequence length="250" mass="28241">MTATFEKVIGKLARHKYLNDAVMNMALAFVCNYFSNCYVVDSLSITDENMYVPNQPLVSCKFILVHVHMEALKHWIIQIVEVQMNGEDVSKHKMGVSFYDPLGVTSNLEICQAKWISFTLPLLQQWHERDTDRDKVLNLTARIKIGRNSTTVAVTQASQPLTTPKIGLPSVVAVKMTRPKQADAVCCGVLCIAQAYNYVRGLQTLKNYKALPENDLLQMLLRLLWTLINDLNVSDGNNEDTWLCSRGLPH</sequence>
<accession>A0A225VCN5</accession>